<sequence length="133" mass="14987">MENSGRNMENDIANLTLEDDEDDILTISNNRDAPIEVYDLDSFSQIKMESETNVAHMGWDLSIQAQSKRALTMNSFWLKGGGNTNGGIMAESINPISRINLEEELRGVFGKVDMEHDSKEQYWEAEGKKATWG</sequence>
<dbReference type="AlphaFoldDB" id="A0A7J8P3X0"/>
<protein>
    <submittedName>
        <fullName evidence="1">Uncharacterized protein</fullName>
    </submittedName>
</protein>
<reference evidence="1 2" key="1">
    <citation type="journal article" date="2019" name="Genome Biol. Evol.">
        <title>Insights into the evolution of the New World diploid cottons (Gossypium, subgenus Houzingenia) based on genome sequencing.</title>
        <authorList>
            <person name="Grover C.E."/>
            <person name="Arick M.A. 2nd"/>
            <person name="Thrash A."/>
            <person name="Conover J.L."/>
            <person name="Sanders W.S."/>
            <person name="Peterson D.G."/>
            <person name="Frelichowski J.E."/>
            <person name="Scheffler J.A."/>
            <person name="Scheffler B.E."/>
            <person name="Wendel J.F."/>
        </authorList>
    </citation>
    <scope>NUCLEOTIDE SEQUENCE [LARGE SCALE GENOMIC DNA]</scope>
    <source>
        <strain evidence="1">8</strain>
        <tissue evidence="1">Leaf</tissue>
    </source>
</reference>
<organism evidence="1 2">
    <name type="scientific">Gossypium raimondii</name>
    <name type="common">Peruvian cotton</name>
    <name type="synonym">Gossypium klotzschianum subsp. raimondii</name>
    <dbReference type="NCBI Taxonomy" id="29730"/>
    <lineage>
        <taxon>Eukaryota</taxon>
        <taxon>Viridiplantae</taxon>
        <taxon>Streptophyta</taxon>
        <taxon>Embryophyta</taxon>
        <taxon>Tracheophyta</taxon>
        <taxon>Spermatophyta</taxon>
        <taxon>Magnoliopsida</taxon>
        <taxon>eudicotyledons</taxon>
        <taxon>Gunneridae</taxon>
        <taxon>Pentapetalae</taxon>
        <taxon>rosids</taxon>
        <taxon>malvids</taxon>
        <taxon>Malvales</taxon>
        <taxon>Malvaceae</taxon>
        <taxon>Malvoideae</taxon>
        <taxon>Gossypium</taxon>
    </lineage>
</organism>
<proteinExistence type="predicted"/>
<evidence type="ECO:0000313" key="1">
    <source>
        <dbReference type="EMBL" id="MBA0583632.1"/>
    </source>
</evidence>
<name>A0A7J8P3X0_GOSRA</name>
<accession>A0A7J8P3X0</accession>
<dbReference type="Proteomes" id="UP000593578">
    <property type="component" value="Unassembled WGS sequence"/>
</dbReference>
<dbReference type="EMBL" id="JABEZZ010000004">
    <property type="protein sequence ID" value="MBA0583632.1"/>
    <property type="molecule type" value="Genomic_DNA"/>
</dbReference>
<comment type="caution">
    <text evidence="1">The sequence shown here is derived from an EMBL/GenBank/DDBJ whole genome shotgun (WGS) entry which is preliminary data.</text>
</comment>
<feature type="non-terminal residue" evidence="1">
    <location>
        <position position="1"/>
    </location>
</feature>
<gene>
    <name evidence="1" type="ORF">Gorai_014481</name>
</gene>
<evidence type="ECO:0000313" key="2">
    <source>
        <dbReference type="Proteomes" id="UP000593578"/>
    </source>
</evidence>